<dbReference type="PANTHER" id="PTHR12087:SF0">
    <property type="entry name" value="ORIGIN RECOGNITION COMPLEX SUBUNIT 4"/>
    <property type="match status" value="1"/>
</dbReference>
<dbReference type="GO" id="GO:0016887">
    <property type="term" value="F:ATP hydrolysis activity"/>
    <property type="evidence" value="ECO:0007669"/>
    <property type="project" value="InterPro"/>
</dbReference>
<dbReference type="InterPro" id="IPR003959">
    <property type="entry name" value="ATPase_AAA_core"/>
</dbReference>
<dbReference type="GO" id="GO:0006270">
    <property type="term" value="P:DNA replication initiation"/>
    <property type="evidence" value="ECO:0007669"/>
    <property type="project" value="TreeGrafter"/>
</dbReference>
<dbReference type="Pfam" id="PF25298">
    <property type="entry name" value="Baculo_FP_2nd"/>
    <property type="match status" value="1"/>
</dbReference>
<reference evidence="4" key="1">
    <citation type="submission" date="2020-11" db="EMBL/GenBank/DDBJ databases">
        <authorList>
            <person name="Whiteford S."/>
        </authorList>
    </citation>
    <scope>NUCLEOTIDE SEQUENCE</scope>
</reference>
<accession>A0A8S4G1R7</accession>
<keyword evidence="1" id="KW-0175">Coiled coil</keyword>
<feature type="domain" description="FP protein C-terminal" evidence="3">
    <location>
        <begin position="411"/>
        <end position="462"/>
    </location>
</feature>
<dbReference type="EMBL" id="CAJHNJ030000075">
    <property type="protein sequence ID" value="CAG9134229.1"/>
    <property type="molecule type" value="Genomic_DNA"/>
</dbReference>
<sequence>MLDSSVVQIKLIRKYLKIKLLDDNVSFRGHTLERSHVYDLMRKTILQGESNSALVIGARSSGKTTLINSVLQQLSSEVDLDSDAIVVRLSGLLHHDDKVALKAITSQMQLDNAVGERVFGSFAENLSFLISCLQSGADRRCKSMVFVLDEFDMFCHGVKTQTLLYNLFDITHQGQAPVCVIGSTQTNDASYVTQRGGSGPKAPAGTEKVPCTDNLRDVIREEIRSALNTKLGEGGSLIAKLDFMNEKITAFEATLSFFNSVYEDMKNNLSEKTTLITNLQKDNETLQNTVKDLSGRLNSVEQHMRIENIEINGVPENKSEVLCNMTLQLAKIVDCPLTDKDIINATRVYKSNKNDDRPRSVVLKMRSADLRDSLLAAVQTFNKKNPKDKLCSHHLGIGGQAVPIYLSEHLSPTNKSLHAQTRHKAKEMKYKFVWVRNGRILVRKTETSQAIQIRNEDSLKLIV</sequence>
<comment type="caution">
    <text evidence="4">The sequence shown here is derived from an EMBL/GenBank/DDBJ whole genome shotgun (WGS) entry which is preliminary data.</text>
</comment>
<evidence type="ECO:0000259" key="2">
    <source>
        <dbReference type="Pfam" id="PF00004"/>
    </source>
</evidence>
<dbReference type="GO" id="GO:0003688">
    <property type="term" value="F:DNA replication origin binding"/>
    <property type="evidence" value="ECO:0007669"/>
    <property type="project" value="TreeGrafter"/>
</dbReference>
<gene>
    <name evidence="4" type="ORF">PLXY2_LOCUS12497</name>
</gene>
<dbReference type="Pfam" id="PF00004">
    <property type="entry name" value="AAA"/>
    <property type="match status" value="1"/>
</dbReference>
<dbReference type="GO" id="GO:0005664">
    <property type="term" value="C:nuclear origin of replication recognition complex"/>
    <property type="evidence" value="ECO:0007669"/>
    <property type="project" value="TreeGrafter"/>
</dbReference>
<keyword evidence="5" id="KW-1185">Reference proteome</keyword>
<dbReference type="GO" id="GO:0005524">
    <property type="term" value="F:ATP binding"/>
    <property type="evidence" value="ECO:0007669"/>
    <property type="project" value="InterPro"/>
</dbReference>
<evidence type="ECO:0000313" key="4">
    <source>
        <dbReference type="EMBL" id="CAG9134229.1"/>
    </source>
</evidence>
<dbReference type="InterPro" id="IPR016527">
    <property type="entry name" value="ORC4"/>
</dbReference>
<evidence type="ECO:0000259" key="3">
    <source>
        <dbReference type="Pfam" id="PF25298"/>
    </source>
</evidence>
<dbReference type="SUPFAM" id="SSF52540">
    <property type="entry name" value="P-loop containing nucleoside triphosphate hydrolases"/>
    <property type="match status" value="1"/>
</dbReference>
<dbReference type="PANTHER" id="PTHR12087">
    <property type="entry name" value="ORIGIN RECOGNITION COMPLEX SUBUNIT 4"/>
    <property type="match status" value="1"/>
</dbReference>
<organism evidence="4 5">
    <name type="scientific">Plutella xylostella</name>
    <name type="common">Diamondback moth</name>
    <name type="synonym">Plutella maculipennis</name>
    <dbReference type="NCBI Taxonomy" id="51655"/>
    <lineage>
        <taxon>Eukaryota</taxon>
        <taxon>Metazoa</taxon>
        <taxon>Ecdysozoa</taxon>
        <taxon>Arthropoda</taxon>
        <taxon>Hexapoda</taxon>
        <taxon>Insecta</taxon>
        <taxon>Pterygota</taxon>
        <taxon>Neoptera</taxon>
        <taxon>Endopterygota</taxon>
        <taxon>Lepidoptera</taxon>
        <taxon>Glossata</taxon>
        <taxon>Ditrysia</taxon>
        <taxon>Yponomeutoidea</taxon>
        <taxon>Plutellidae</taxon>
        <taxon>Plutella</taxon>
    </lineage>
</organism>
<evidence type="ECO:0000256" key="1">
    <source>
        <dbReference type="SAM" id="Coils"/>
    </source>
</evidence>
<dbReference type="AlphaFoldDB" id="A0A8S4G1R7"/>
<proteinExistence type="predicted"/>
<feature type="domain" description="ATPase AAA-type core" evidence="2">
    <location>
        <begin position="54"/>
        <end position="188"/>
    </location>
</feature>
<dbReference type="Proteomes" id="UP000653454">
    <property type="component" value="Unassembled WGS sequence"/>
</dbReference>
<dbReference type="InterPro" id="IPR057251">
    <property type="entry name" value="FP_C"/>
</dbReference>
<feature type="coiled-coil region" evidence="1">
    <location>
        <begin position="262"/>
        <end position="303"/>
    </location>
</feature>
<dbReference type="InterPro" id="IPR027417">
    <property type="entry name" value="P-loop_NTPase"/>
</dbReference>
<dbReference type="Gene3D" id="3.40.50.300">
    <property type="entry name" value="P-loop containing nucleotide triphosphate hydrolases"/>
    <property type="match status" value="1"/>
</dbReference>
<evidence type="ECO:0000313" key="5">
    <source>
        <dbReference type="Proteomes" id="UP000653454"/>
    </source>
</evidence>
<protein>
    <submittedName>
        <fullName evidence="4">(diamondback moth) hypothetical protein</fullName>
    </submittedName>
</protein>
<name>A0A8S4G1R7_PLUXY</name>